<dbReference type="AlphaFoldDB" id="A0A0K0XWU8"/>
<dbReference type="InterPro" id="IPR054542">
    <property type="entry name" value="Cys_met_metab_PP"/>
</dbReference>
<dbReference type="SUPFAM" id="SSF53383">
    <property type="entry name" value="PLP-dependent transferases"/>
    <property type="match status" value="1"/>
</dbReference>
<keyword evidence="5" id="KW-1185">Reference proteome</keyword>
<dbReference type="Proteomes" id="UP000066624">
    <property type="component" value="Chromosome"/>
</dbReference>
<dbReference type="Pfam" id="PF01053">
    <property type="entry name" value="Cys_Met_Meta_PP"/>
    <property type="match status" value="1"/>
</dbReference>
<comment type="cofactor">
    <cofactor evidence="1 3">
        <name>pyridoxal 5'-phosphate</name>
        <dbReference type="ChEBI" id="CHEBI:597326"/>
    </cofactor>
</comment>
<dbReference type="GO" id="GO:0019343">
    <property type="term" value="P:cysteine biosynthetic process via cystathionine"/>
    <property type="evidence" value="ECO:0007669"/>
    <property type="project" value="TreeGrafter"/>
</dbReference>
<gene>
    <name evidence="4" type="ORF">WM2015_1786</name>
</gene>
<dbReference type="GO" id="GO:0003962">
    <property type="term" value="F:cystathionine gamma-synthase activity"/>
    <property type="evidence" value="ECO:0007669"/>
    <property type="project" value="TreeGrafter"/>
</dbReference>
<dbReference type="FunFam" id="3.90.1150.10:FF:000033">
    <property type="entry name" value="Cystathionine gamma-synthase"/>
    <property type="match status" value="1"/>
</dbReference>
<dbReference type="Gene3D" id="3.40.640.10">
    <property type="entry name" value="Type I PLP-dependent aspartate aminotransferase-like (Major domain)"/>
    <property type="match status" value="1"/>
</dbReference>
<dbReference type="PANTHER" id="PTHR11808">
    <property type="entry name" value="TRANS-SULFURATION ENZYME FAMILY MEMBER"/>
    <property type="match status" value="1"/>
</dbReference>
<accession>A0A0K0XWU8</accession>
<name>A0A0K0XWU8_9GAMM</name>
<dbReference type="PROSITE" id="PS00868">
    <property type="entry name" value="CYS_MET_METAB_PP"/>
    <property type="match status" value="1"/>
</dbReference>
<dbReference type="GO" id="GO:0005737">
    <property type="term" value="C:cytoplasm"/>
    <property type="evidence" value="ECO:0007669"/>
    <property type="project" value="TreeGrafter"/>
</dbReference>
<dbReference type="InterPro" id="IPR015422">
    <property type="entry name" value="PyrdxlP-dep_Trfase_small"/>
</dbReference>
<reference evidence="4 5" key="1">
    <citation type="submission" date="2015-07" db="EMBL/GenBank/DDBJ databases">
        <authorList>
            <person name="Noorani M."/>
        </authorList>
    </citation>
    <scope>NUCLEOTIDE SEQUENCE [LARGE SCALE GENOMIC DNA]</scope>
    <source>
        <strain evidence="4 5">KCTC 42284</strain>
    </source>
</reference>
<evidence type="ECO:0000256" key="2">
    <source>
        <dbReference type="ARBA" id="ARBA00022898"/>
    </source>
</evidence>
<dbReference type="InterPro" id="IPR000277">
    <property type="entry name" value="Cys/Met-Metab_PyrdxlP-dep_enz"/>
</dbReference>
<dbReference type="InterPro" id="IPR011821">
    <property type="entry name" value="O_succ_thio_ly"/>
</dbReference>
<proteinExistence type="inferred from homology"/>
<evidence type="ECO:0000256" key="1">
    <source>
        <dbReference type="ARBA" id="ARBA00001933"/>
    </source>
</evidence>
<dbReference type="NCBIfam" id="TIGR02080">
    <property type="entry name" value="O_succ_thio_ly"/>
    <property type="match status" value="1"/>
</dbReference>
<dbReference type="GO" id="GO:0019346">
    <property type="term" value="P:transsulfuration"/>
    <property type="evidence" value="ECO:0007669"/>
    <property type="project" value="InterPro"/>
</dbReference>
<comment type="similarity">
    <text evidence="3">Belongs to the trans-sulfuration enzymes family.</text>
</comment>
<dbReference type="Gene3D" id="3.90.1150.10">
    <property type="entry name" value="Aspartate Aminotransferase, domain 1"/>
    <property type="match status" value="1"/>
</dbReference>
<dbReference type="EMBL" id="CP012154">
    <property type="protein sequence ID" value="AKS42153.1"/>
    <property type="molecule type" value="Genomic_DNA"/>
</dbReference>
<dbReference type="FunFam" id="3.40.640.10:FF:000046">
    <property type="entry name" value="Cystathionine gamma-lyase"/>
    <property type="match status" value="1"/>
</dbReference>
<dbReference type="CDD" id="cd00614">
    <property type="entry name" value="CGS_like"/>
    <property type="match status" value="1"/>
</dbReference>
<dbReference type="STRING" id="1579979.WM2015_1786"/>
<evidence type="ECO:0000313" key="5">
    <source>
        <dbReference type="Proteomes" id="UP000066624"/>
    </source>
</evidence>
<evidence type="ECO:0000313" key="4">
    <source>
        <dbReference type="EMBL" id="AKS42153.1"/>
    </source>
</evidence>
<sequence length="396" mass="42512">MSRWHSATLAVRAGLDSDQQHGAVVPPICLSSTFSFEALGQARRHDYSRSGNPTRDHLAEAIRVLEGGQAGVITATGMGAILTVLQLLEPGQRLVAPADCYGGSYRLFQALADRGAFELRWVDFQDESDWRPALQGASMVWLETPSNPLLRITDIARVCRSARLAEACVVVDNTFLSPALQRPLALGADVVVHSTTKYINGHSDVLGGAVVVASAETGERLAWWANCLGVTGSAFDAWLALRGLRTLETRVRAQEAHAHRLVDLLDAHPAVEEVHYPGLASHPGHAIAAEQQVGFGAMVSFELRGGESAIRRFLDGLELFTLAESLGGVESLIAHPATMTHAAMDAAARARAGIGPGLLRLSVGLENPSDLEADLCRALDRVALRRTREEKVHVPT</sequence>
<keyword evidence="2 3" id="KW-0663">Pyridoxal phosphate</keyword>
<dbReference type="KEGG" id="wma:WM2015_1786"/>
<dbReference type="InterPro" id="IPR015424">
    <property type="entry name" value="PyrdxlP-dep_Trfase"/>
</dbReference>
<dbReference type="PATRIC" id="fig|1579979.3.peg.1828"/>
<dbReference type="InterPro" id="IPR015421">
    <property type="entry name" value="PyrdxlP-dep_Trfase_major"/>
</dbReference>
<evidence type="ECO:0000256" key="3">
    <source>
        <dbReference type="RuleBase" id="RU362118"/>
    </source>
</evidence>
<dbReference type="PANTHER" id="PTHR11808:SF75">
    <property type="entry name" value="CYSTATHIONINE GAMMA-SYNTHASE"/>
    <property type="match status" value="1"/>
</dbReference>
<dbReference type="RefSeq" id="WP_049725736.1">
    <property type="nucleotide sequence ID" value="NZ_CP012154.1"/>
</dbReference>
<organism evidence="4 5">
    <name type="scientific">Wenzhouxiangella marina</name>
    <dbReference type="NCBI Taxonomy" id="1579979"/>
    <lineage>
        <taxon>Bacteria</taxon>
        <taxon>Pseudomonadati</taxon>
        <taxon>Pseudomonadota</taxon>
        <taxon>Gammaproteobacteria</taxon>
        <taxon>Chromatiales</taxon>
        <taxon>Wenzhouxiangellaceae</taxon>
        <taxon>Wenzhouxiangella</taxon>
    </lineage>
</organism>
<dbReference type="PIRSF" id="PIRSF001434">
    <property type="entry name" value="CGS"/>
    <property type="match status" value="1"/>
</dbReference>
<dbReference type="OrthoDB" id="9805807at2"/>
<dbReference type="GO" id="GO:0004123">
    <property type="term" value="F:cystathionine gamma-lyase activity"/>
    <property type="evidence" value="ECO:0007669"/>
    <property type="project" value="TreeGrafter"/>
</dbReference>
<dbReference type="GO" id="GO:0009086">
    <property type="term" value="P:methionine biosynthetic process"/>
    <property type="evidence" value="ECO:0007669"/>
    <property type="project" value="UniProtKB-ARBA"/>
</dbReference>
<protein>
    <submittedName>
        <fullName evidence="4">Cystathionine gamma-synthase</fullName>
    </submittedName>
</protein>
<dbReference type="GO" id="GO:0030170">
    <property type="term" value="F:pyridoxal phosphate binding"/>
    <property type="evidence" value="ECO:0007669"/>
    <property type="project" value="InterPro"/>
</dbReference>